<dbReference type="SUPFAM" id="SSF46785">
    <property type="entry name" value="Winged helix' DNA-binding domain"/>
    <property type="match status" value="1"/>
</dbReference>
<keyword evidence="1" id="KW-0678">Repressor</keyword>
<dbReference type="EMBL" id="CP097562">
    <property type="protein sequence ID" value="USF24732.1"/>
    <property type="molecule type" value="Genomic_DNA"/>
</dbReference>
<dbReference type="eggNOG" id="COG1420">
    <property type="taxonomic scope" value="Bacteria"/>
</dbReference>
<protein>
    <recommendedName>
        <fullName evidence="1">Heat-inducible transcription repressor HrcA</fullName>
    </recommendedName>
</protein>
<dbReference type="PANTHER" id="PTHR34824:SF1">
    <property type="entry name" value="HEAT-INDUCIBLE TRANSCRIPTION REPRESSOR HRCA"/>
    <property type="match status" value="1"/>
</dbReference>
<keyword evidence="1" id="KW-0346">Stress response</keyword>
<comment type="similarity">
    <text evidence="1">Belongs to the HrcA family.</text>
</comment>
<dbReference type="Gene3D" id="1.10.10.10">
    <property type="entry name" value="Winged helix-like DNA-binding domain superfamily/Winged helix DNA-binding domain"/>
    <property type="match status" value="1"/>
</dbReference>
<dbReference type="AlphaFoldDB" id="V2QF51"/>
<keyword evidence="1" id="KW-0804">Transcription</keyword>
<gene>
    <name evidence="1 2" type="primary">hrcA</name>
    <name evidence="2" type="ORF">N508_001822</name>
</gene>
<dbReference type="InterPro" id="IPR002571">
    <property type="entry name" value="HrcA"/>
</dbReference>
<keyword evidence="3" id="KW-1185">Reference proteome</keyword>
<reference evidence="2" key="2">
    <citation type="submission" date="2022-05" db="EMBL/GenBank/DDBJ databases">
        <authorList>
            <person name="Proctor A.L."/>
            <person name="Phillips G.J."/>
            <person name="Wannemuehler M.J."/>
        </authorList>
    </citation>
    <scope>NUCLEOTIDE SEQUENCE</scope>
    <source>
        <strain evidence="2">ASF457</strain>
    </source>
</reference>
<name>V2QF51_9BACT</name>
<dbReference type="Gene3D" id="3.30.450.40">
    <property type="match status" value="1"/>
</dbReference>
<dbReference type="PIRSF" id="PIRSF005485">
    <property type="entry name" value="HrcA"/>
    <property type="match status" value="1"/>
</dbReference>
<reference evidence="2" key="1">
    <citation type="journal article" date="2014" name="Genome Announc.">
        <title>Draft genome sequences of the altered schaedler flora, a defined bacterial community from gnotobiotic mice.</title>
        <authorList>
            <person name="Wannemuehler M.J."/>
            <person name="Overstreet A.M."/>
            <person name="Ward D.V."/>
            <person name="Phillips G.J."/>
        </authorList>
    </citation>
    <scope>NUCLEOTIDE SEQUENCE</scope>
    <source>
        <strain evidence="2">ASF457</strain>
    </source>
</reference>
<dbReference type="GO" id="GO:0045892">
    <property type="term" value="P:negative regulation of DNA-templated transcription"/>
    <property type="evidence" value="ECO:0007669"/>
    <property type="project" value="UniProtKB-UniRule"/>
</dbReference>
<dbReference type="InterPro" id="IPR021153">
    <property type="entry name" value="HrcA_C"/>
</dbReference>
<dbReference type="RefSeq" id="WP_023276102.1">
    <property type="nucleotide sequence ID" value="NZ_CP097562.1"/>
</dbReference>
<reference evidence="2" key="3">
    <citation type="submission" date="2022-06" db="EMBL/GenBank/DDBJ databases">
        <title>Resources to Facilitate Use of the Altered Schaedler Flora (ASF) Mouse Model to Study Microbiome Function.</title>
        <authorList>
            <person name="Proctor A."/>
            <person name="Parvinroo S."/>
            <person name="Richie T."/>
            <person name="Jia X."/>
            <person name="Lee S.T.M."/>
            <person name="Karp P.D."/>
            <person name="Paley S."/>
            <person name="Kostic A.D."/>
            <person name="Pierre J.F."/>
            <person name="Wannemuehler M.J."/>
            <person name="Phillips G.J."/>
        </authorList>
    </citation>
    <scope>NUCLEOTIDE SEQUENCE</scope>
    <source>
        <strain evidence="2">ASF457</strain>
    </source>
</reference>
<accession>V2QF51</accession>
<dbReference type="PANTHER" id="PTHR34824">
    <property type="entry name" value="HEAT-INDUCIBLE TRANSCRIPTION REPRESSOR HRCA"/>
    <property type="match status" value="1"/>
</dbReference>
<dbReference type="InterPro" id="IPR029016">
    <property type="entry name" value="GAF-like_dom_sf"/>
</dbReference>
<dbReference type="InterPro" id="IPR036390">
    <property type="entry name" value="WH_DNA-bd_sf"/>
</dbReference>
<dbReference type="Proteomes" id="UP000017429">
    <property type="component" value="Chromosome"/>
</dbReference>
<dbReference type="Pfam" id="PF01628">
    <property type="entry name" value="HrcA"/>
    <property type="match status" value="1"/>
</dbReference>
<evidence type="ECO:0000313" key="2">
    <source>
        <dbReference type="EMBL" id="USF24732.1"/>
    </source>
</evidence>
<dbReference type="InterPro" id="IPR023120">
    <property type="entry name" value="WHTH_transcript_rep_HrcA_IDD"/>
</dbReference>
<proteinExistence type="inferred from homology"/>
<organism evidence="2 3">
    <name type="scientific">Mucispirillum schaedleri ASF457</name>
    <dbReference type="NCBI Taxonomy" id="1379858"/>
    <lineage>
        <taxon>Bacteria</taxon>
        <taxon>Pseudomonadati</taxon>
        <taxon>Deferribacterota</taxon>
        <taxon>Deferribacteres</taxon>
        <taxon>Deferribacterales</taxon>
        <taxon>Mucispirillaceae</taxon>
        <taxon>Mucispirillum</taxon>
    </lineage>
</organism>
<dbReference type="InterPro" id="IPR036388">
    <property type="entry name" value="WH-like_DNA-bd_sf"/>
</dbReference>
<dbReference type="HAMAP" id="MF_00081">
    <property type="entry name" value="HrcA"/>
    <property type="match status" value="1"/>
</dbReference>
<dbReference type="KEGG" id="msch:N508_001822"/>
<dbReference type="GO" id="GO:0003677">
    <property type="term" value="F:DNA binding"/>
    <property type="evidence" value="ECO:0007669"/>
    <property type="project" value="InterPro"/>
</dbReference>
<dbReference type="SUPFAM" id="SSF55781">
    <property type="entry name" value="GAF domain-like"/>
    <property type="match status" value="1"/>
</dbReference>
<sequence>MDMRFLNEREELVLRTIIDEYVDTSEPVGSRNVSKVGPLKMSPATIRNIMSDLVEKGFIAQPHTSAGRVPTDSGYRYYIDKFVKIQNISENFIENIYREMSIDPVNVMNLFRHFSKKMGDMTHAVGFVVSPKMNTINLKHIEFIRINRETVLAVIVSKTGMVQNVLLRVDNSIKDNDLVRMSNFINSNYEGANLYEVQRMLLQELQAAEGEIRRLAEQAVKLSEAVVKSPVFDEEFIFEGTKNIIDIPELRQNGKLTDVLRAFEEKSHICALLESCMKEDSVQIFIGSEIGLNHTDELGMVIKPYHRGGNIVGTMGVIGPKRMKYSQVVSIVDYSSKIISKMLNEYYEGDK</sequence>
<comment type="function">
    <text evidence="1">Negative regulator of class I heat shock genes (grpE-dnaK-dnaJ and groELS operons). Prevents heat-shock induction of these operons.</text>
</comment>
<dbReference type="NCBIfam" id="TIGR00331">
    <property type="entry name" value="hrcA"/>
    <property type="match status" value="1"/>
</dbReference>
<dbReference type="Gene3D" id="3.30.390.60">
    <property type="entry name" value="Heat-inducible transcription repressor hrca homolog, domain 3"/>
    <property type="match status" value="1"/>
</dbReference>
<evidence type="ECO:0000256" key="1">
    <source>
        <dbReference type="HAMAP-Rule" id="MF_00081"/>
    </source>
</evidence>
<keyword evidence="1" id="KW-0805">Transcription regulation</keyword>
<evidence type="ECO:0000313" key="3">
    <source>
        <dbReference type="Proteomes" id="UP000017429"/>
    </source>
</evidence>